<dbReference type="RefSeq" id="WP_315642954.1">
    <property type="nucleotide sequence ID" value="NZ_JARUHM010000001.1"/>
</dbReference>
<dbReference type="Pfam" id="PF03752">
    <property type="entry name" value="ALF"/>
    <property type="match status" value="1"/>
</dbReference>
<reference evidence="3 4" key="1">
    <citation type="submission" date="2023-03" db="EMBL/GenBank/DDBJ databases">
        <title>Whole genome sequence of the first Corynebacterium rouxii strains isolated in Brazil: a recent member of Corynebacterium diphtheriae complex.</title>
        <authorList>
            <person name="Vieira V."/>
            <person name="Ramos J.N."/>
            <person name="Araujo M.R.B."/>
            <person name="Baio P.V."/>
            <person name="Sant'Anna L.O."/>
            <person name="Veras J.F.C."/>
            <person name="Vieira E.M.D."/>
            <person name="Sousa M.A.B."/>
            <person name="Camargo C.H."/>
            <person name="Sacchi C.T."/>
            <person name="Campos K.R."/>
            <person name="Santos M.B.N."/>
            <person name="Bokermann S."/>
            <person name="Alvim L.B."/>
            <person name="Santos L.S."/>
            <person name="Mattos-Guaraldi A.L."/>
        </authorList>
    </citation>
    <scope>NUCLEOTIDE SEQUENCE [LARGE SCALE GENOMIC DNA]</scope>
    <source>
        <strain evidence="3 4">70862</strain>
    </source>
</reference>
<proteinExistence type="predicted"/>
<keyword evidence="2" id="KW-0732">Signal</keyword>
<evidence type="ECO:0000313" key="4">
    <source>
        <dbReference type="Proteomes" id="UP001265983"/>
    </source>
</evidence>
<name>A0ABU3PKB0_9CORY</name>
<feature type="region of interest" description="Disordered" evidence="1">
    <location>
        <begin position="256"/>
        <end position="315"/>
    </location>
</feature>
<keyword evidence="4" id="KW-1185">Reference proteome</keyword>
<feature type="compositionally biased region" description="Basic and acidic residues" evidence="1">
    <location>
        <begin position="290"/>
        <end position="304"/>
    </location>
</feature>
<comment type="caution">
    <text evidence="3">The sequence shown here is derived from an EMBL/GenBank/DDBJ whole genome shotgun (WGS) entry which is preliminary data.</text>
</comment>
<feature type="signal peptide" evidence="2">
    <location>
        <begin position="1"/>
        <end position="30"/>
    </location>
</feature>
<gene>
    <name evidence="3" type="ORF">P8T80_00675</name>
</gene>
<dbReference type="InterPro" id="IPR005506">
    <property type="entry name" value="DUF312_ALF"/>
</dbReference>
<dbReference type="EMBL" id="JARUHM010000001">
    <property type="protein sequence ID" value="MDT9409919.1"/>
    <property type="molecule type" value="Genomic_DNA"/>
</dbReference>
<sequence length="315" mass="34271">MTLTTEHRSRKTWRSLFTRALTAITIIALASATGDPAVIAQTDQIRLAEQAATNEQAKQFALDMLGTTFPASKSAAEAALRGGDRELTDYARTGLEEAKRQDLAQILVTISGISGQKVQEEAAKALDTNDPQVMADFMENGWQRAQAVDDRATAWEATKAPEGTSLKTAADAALKDGTPEALSDFASTGADIARAHDARRDVYELTRSPFPSVVRGANEAIQVGTETAINSYLRYGQFVDAAQDTEKWISATWLIPPPPNLPRQKKQPPLQPKTPTKHAGPQNCPNRLLNEPKTKPSPLMERRYAQAMPPPQQGN</sequence>
<organism evidence="3 4">
    <name type="scientific">Corynebacterium rouxii</name>
    <dbReference type="NCBI Taxonomy" id="2719119"/>
    <lineage>
        <taxon>Bacteria</taxon>
        <taxon>Bacillati</taxon>
        <taxon>Actinomycetota</taxon>
        <taxon>Actinomycetes</taxon>
        <taxon>Mycobacteriales</taxon>
        <taxon>Corynebacteriaceae</taxon>
        <taxon>Corynebacterium</taxon>
    </lineage>
</organism>
<protein>
    <recommendedName>
        <fullName evidence="5">DUF4439 domain-containing protein</fullName>
    </recommendedName>
</protein>
<evidence type="ECO:0008006" key="5">
    <source>
        <dbReference type="Google" id="ProtNLM"/>
    </source>
</evidence>
<dbReference type="Proteomes" id="UP001265983">
    <property type="component" value="Unassembled WGS sequence"/>
</dbReference>
<accession>A0ABU3PKB0</accession>
<feature type="chain" id="PRO_5047022750" description="DUF4439 domain-containing protein" evidence="2">
    <location>
        <begin position="31"/>
        <end position="315"/>
    </location>
</feature>
<evidence type="ECO:0000256" key="1">
    <source>
        <dbReference type="SAM" id="MobiDB-lite"/>
    </source>
</evidence>
<evidence type="ECO:0000256" key="2">
    <source>
        <dbReference type="SAM" id="SignalP"/>
    </source>
</evidence>
<evidence type="ECO:0000313" key="3">
    <source>
        <dbReference type="EMBL" id="MDT9409919.1"/>
    </source>
</evidence>